<comment type="caution">
    <text evidence="2">The sequence shown here is derived from an EMBL/GenBank/DDBJ whole genome shotgun (WGS) entry which is preliminary data.</text>
</comment>
<evidence type="ECO:0000256" key="1">
    <source>
        <dbReference type="SAM" id="MobiDB-lite"/>
    </source>
</evidence>
<organism evidence="2 3">
    <name type="scientific">Aphis glycines</name>
    <name type="common">Soybean aphid</name>
    <dbReference type="NCBI Taxonomy" id="307491"/>
    <lineage>
        <taxon>Eukaryota</taxon>
        <taxon>Metazoa</taxon>
        <taxon>Ecdysozoa</taxon>
        <taxon>Arthropoda</taxon>
        <taxon>Hexapoda</taxon>
        <taxon>Insecta</taxon>
        <taxon>Pterygota</taxon>
        <taxon>Neoptera</taxon>
        <taxon>Paraneoptera</taxon>
        <taxon>Hemiptera</taxon>
        <taxon>Sternorrhyncha</taxon>
        <taxon>Aphidomorpha</taxon>
        <taxon>Aphidoidea</taxon>
        <taxon>Aphididae</taxon>
        <taxon>Aphidini</taxon>
        <taxon>Aphis</taxon>
        <taxon>Aphis</taxon>
    </lineage>
</organism>
<accession>A0A6G0TW57</accession>
<dbReference type="Proteomes" id="UP000475862">
    <property type="component" value="Unassembled WGS sequence"/>
</dbReference>
<proteinExistence type="predicted"/>
<gene>
    <name evidence="2" type="ORF">AGLY_005214</name>
</gene>
<sequence length="330" mass="36496">MMSGLGNKQNIIKTFQLSQPSNLSSSLQNSDLPIRSLQVCCTNIDDSASLPGVIIVIKLLASCFRLTNRFSCSLSSCSEPESDMPLSEADPKHPDFGFPPTTPSPPKPLNFISSSISCLSHSAHICDFFAHMIQNIIRIVQLIEVSSISIKCKFITYLSNLYFDCYKIKQCGLGLGVHFCFVRYHPIDHYAKTTSNDFLSQLCRPLAIGFSPVLKYLVPNFDDASSQRFCLFRSVISNPVFHDVKPLVDIDFRKIVVDDSGRLIEASHCGSIKICLFRGRSVKSLQSKTLEESVSSALVSNSNRCDSKSNNGVSKSDMPPSLSGLRSMWT</sequence>
<dbReference type="AlphaFoldDB" id="A0A6G0TW57"/>
<feature type="region of interest" description="Disordered" evidence="1">
    <location>
        <begin position="301"/>
        <end position="330"/>
    </location>
</feature>
<feature type="compositionally biased region" description="Polar residues" evidence="1">
    <location>
        <begin position="301"/>
        <end position="314"/>
    </location>
</feature>
<keyword evidence="3" id="KW-1185">Reference proteome</keyword>
<name>A0A6G0TW57_APHGL</name>
<protein>
    <submittedName>
        <fullName evidence="2">Uncharacterized protein</fullName>
    </submittedName>
</protein>
<dbReference type="EMBL" id="VYZN01000014">
    <property type="protein sequence ID" value="KAE9539962.1"/>
    <property type="molecule type" value="Genomic_DNA"/>
</dbReference>
<reference evidence="2 3" key="1">
    <citation type="submission" date="2019-08" db="EMBL/GenBank/DDBJ databases">
        <title>The genome of the soybean aphid Biotype 1, its phylome, world population structure and adaptation to the North American continent.</title>
        <authorList>
            <person name="Giordano R."/>
            <person name="Donthu R.K."/>
            <person name="Hernandez A.G."/>
            <person name="Wright C.L."/>
            <person name="Zimin A.V."/>
        </authorList>
    </citation>
    <scope>NUCLEOTIDE SEQUENCE [LARGE SCALE GENOMIC DNA]</scope>
    <source>
        <tissue evidence="2">Whole aphids</tissue>
    </source>
</reference>
<evidence type="ECO:0000313" key="2">
    <source>
        <dbReference type="EMBL" id="KAE9539962.1"/>
    </source>
</evidence>
<evidence type="ECO:0000313" key="3">
    <source>
        <dbReference type="Proteomes" id="UP000475862"/>
    </source>
</evidence>